<dbReference type="EMBL" id="CP030918">
    <property type="protein sequence ID" value="AXC51082.1"/>
    <property type="molecule type" value="Genomic_DNA"/>
</dbReference>
<dbReference type="InterPro" id="IPR036761">
    <property type="entry name" value="TTHA0802/YceI-like_sf"/>
</dbReference>
<evidence type="ECO:0000313" key="3">
    <source>
        <dbReference type="EMBL" id="AXC51082.1"/>
    </source>
</evidence>
<dbReference type="SMART" id="SM00867">
    <property type="entry name" value="YceI"/>
    <property type="match status" value="1"/>
</dbReference>
<dbReference type="PANTHER" id="PTHR34406">
    <property type="entry name" value="PROTEIN YCEI"/>
    <property type="match status" value="1"/>
</dbReference>
<dbReference type="AlphaFoldDB" id="A0A344PNX7"/>
<reference evidence="4" key="1">
    <citation type="submission" date="2018-07" db="EMBL/GenBank/DDBJ databases">
        <title>Genome sequencing of Paracoccus sp. SC2-6.</title>
        <authorList>
            <person name="Heo J."/>
            <person name="Kim S.-J."/>
            <person name="Kwon S.-W."/>
        </authorList>
    </citation>
    <scope>NUCLEOTIDE SEQUENCE [LARGE SCALE GENOMIC DNA]</scope>
    <source>
        <strain evidence="4">SC2-6</strain>
    </source>
</reference>
<accession>A0A344PNX7</accession>
<feature type="domain" description="Lipid/polyisoprenoid-binding YceI-like" evidence="2">
    <location>
        <begin position="44"/>
        <end position="209"/>
    </location>
</feature>
<dbReference type="Gene3D" id="2.40.128.110">
    <property type="entry name" value="Lipid/polyisoprenoid-binding, YceI-like"/>
    <property type="match status" value="1"/>
</dbReference>
<evidence type="ECO:0000259" key="2">
    <source>
        <dbReference type="SMART" id="SM00867"/>
    </source>
</evidence>
<name>A0A344PNX7_9RHOB</name>
<dbReference type="InterPro" id="IPR007372">
    <property type="entry name" value="Lipid/polyisoprenoid-bd_YceI"/>
</dbReference>
<evidence type="ECO:0000256" key="1">
    <source>
        <dbReference type="SAM" id="MobiDB-lite"/>
    </source>
</evidence>
<gene>
    <name evidence="3" type="ORF">DRW48_04700</name>
</gene>
<dbReference type="PANTHER" id="PTHR34406:SF1">
    <property type="entry name" value="PROTEIN YCEI"/>
    <property type="match status" value="1"/>
</dbReference>
<sequence>MAQDAAAPAAAPEAAPAAAPADTAAAPAASTDAATAPDAAAGGAYTFDPDHSLIVFSYDHMGYSTSTGMVRGVTGTINIDTATPANSTVEASFPLSAFVTPAKSLDEHLMGDQFFKGATPDTAVTFKSTKVEPDGDNEAKVTGDLTLNGVTKPVTLDVDLKKMAPSLVTNKPAVGFEAETKLKRTDFNLGAFAPAVGDEVEIRIVVEASKG</sequence>
<dbReference type="KEGG" id="pars:DRW48_04700"/>
<dbReference type="SUPFAM" id="SSF101874">
    <property type="entry name" value="YceI-like"/>
    <property type="match status" value="1"/>
</dbReference>
<dbReference type="OrthoDB" id="9811006at2"/>
<protein>
    <submittedName>
        <fullName evidence="3">Polyisoprenoid-binding protein</fullName>
    </submittedName>
</protein>
<proteinExistence type="predicted"/>
<organism evidence="3 4">
    <name type="scientific">Paracoccus suum</name>
    <dbReference type="NCBI Taxonomy" id="2259340"/>
    <lineage>
        <taxon>Bacteria</taxon>
        <taxon>Pseudomonadati</taxon>
        <taxon>Pseudomonadota</taxon>
        <taxon>Alphaproteobacteria</taxon>
        <taxon>Rhodobacterales</taxon>
        <taxon>Paracoccaceae</taxon>
        <taxon>Paracoccus</taxon>
    </lineage>
</organism>
<keyword evidence="4" id="KW-1185">Reference proteome</keyword>
<feature type="region of interest" description="Disordered" evidence="1">
    <location>
        <begin position="1"/>
        <end position="23"/>
    </location>
</feature>
<dbReference type="Proteomes" id="UP000252023">
    <property type="component" value="Chromosome"/>
</dbReference>
<dbReference type="Pfam" id="PF04264">
    <property type="entry name" value="YceI"/>
    <property type="match status" value="1"/>
</dbReference>
<evidence type="ECO:0000313" key="4">
    <source>
        <dbReference type="Proteomes" id="UP000252023"/>
    </source>
</evidence>